<protein>
    <submittedName>
        <fullName evidence="8">FAD-dependent oxidoreductase</fullName>
    </submittedName>
</protein>
<proteinExistence type="inferred from homology"/>
<dbReference type="AlphaFoldDB" id="A0A7H0F1S0"/>
<evidence type="ECO:0000313" key="9">
    <source>
        <dbReference type="Proteomes" id="UP000516013"/>
    </source>
</evidence>
<dbReference type="RefSeq" id="WP_187706470.1">
    <property type="nucleotide sequence ID" value="NZ_CP060822.1"/>
</dbReference>
<keyword evidence="4" id="KW-0560">Oxidoreductase</keyword>
<feature type="domain" description="FAD dependent oxidoreductase" evidence="7">
    <location>
        <begin position="6"/>
        <end position="232"/>
    </location>
</feature>
<dbReference type="EMBL" id="CP060822">
    <property type="protein sequence ID" value="QNP29986.1"/>
    <property type="molecule type" value="Genomic_DNA"/>
</dbReference>
<keyword evidence="2" id="KW-0285">Flavoprotein</keyword>
<keyword evidence="3" id="KW-0274">FAD</keyword>
<dbReference type="PANTHER" id="PTHR43104:SF2">
    <property type="entry name" value="L-2-HYDROXYGLUTARATE DEHYDROGENASE, MITOCHONDRIAL"/>
    <property type="match status" value="1"/>
</dbReference>
<dbReference type="GO" id="GO:0005737">
    <property type="term" value="C:cytoplasm"/>
    <property type="evidence" value="ECO:0007669"/>
    <property type="project" value="TreeGrafter"/>
</dbReference>
<name>A0A7H0F1S0_9CYAN</name>
<evidence type="ECO:0000259" key="7">
    <source>
        <dbReference type="Pfam" id="PF01266"/>
    </source>
</evidence>
<dbReference type="SUPFAM" id="SSF51735">
    <property type="entry name" value="NAD(P)-binding Rossmann-fold domains"/>
    <property type="match status" value="1"/>
</dbReference>
<dbReference type="InterPro" id="IPR036188">
    <property type="entry name" value="FAD/NAD-bd_sf"/>
</dbReference>
<evidence type="ECO:0000256" key="4">
    <source>
        <dbReference type="ARBA" id="ARBA00023002"/>
    </source>
</evidence>
<dbReference type="Proteomes" id="UP000516013">
    <property type="component" value="Chromosome"/>
</dbReference>
<evidence type="ECO:0000313" key="8">
    <source>
        <dbReference type="EMBL" id="QNP29986.1"/>
    </source>
</evidence>
<sequence>MTKSCDILIVGGGIVGLATAFRILQSRPDLRLVLLEKESTLAKHQTGNNSGVIHSGLYYRPGSLKALNCIAGYRQLLTFCQDEGIPHEICGKVVVATNEKELPQLEMLYHRGIANGLDGIRWLTSQEISDVEPHCVGLRGIRVPQTGIVDYKAVAIRYGEKIREAGAEIFLSESVKDMVVNSSGVEIISDHHTWSTKFLVVCAGLQSDRLALKSNPNLPVRIIPLEGIETIIHLANIANDPSVDLNPSLSWEVNVLAAQQLADRAVRVGVKQFLYASSGSVYGVKEEPQVTEDLPLVPISVYNKTKMVAERVLLSYQDAFQVHCIRPATVCGFSPRMRLDVSVNMLTFQALKNGKITVFGGQQTRPNIHIQDMVNVYRHFLAHPELPTGCYNAGFENISILEIAERVQKRVLAEIVVTESNDPRSYRQNSDKLVTTGFSPQYSVDDAIEEIIAKYQSGELVESDRCYTVRWMKQLNL</sequence>
<feature type="transmembrane region" description="Helical" evidence="6">
    <location>
        <begin position="7"/>
        <end position="24"/>
    </location>
</feature>
<dbReference type="InterPro" id="IPR006076">
    <property type="entry name" value="FAD-dep_OxRdtase"/>
</dbReference>
<accession>A0A7H0F1S0</accession>
<evidence type="ECO:0000256" key="1">
    <source>
        <dbReference type="ARBA" id="ARBA00001974"/>
    </source>
</evidence>
<comment type="cofactor">
    <cofactor evidence="1">
        <name>FAD</name>
        <dbReference type="ChEBI" id="CHEBI:57692"/>
    </cofactor>
</comment>
<keyword evidence="6" id="KW-0472">Membrane</keyword>
<keyword evidence="6" id="KW-0812">Transmembrane</keyword>
<dbReference type="KEGG" id="ccur:IAR63_02535"/>
<dbReference type="InterPro" id="IPR036291">
    <property type="entry name" value="NAD(P)-bd_dom_sf"/>
</dbReference>
<dbReference type="PANTHER" id="PTHR43104">
    <property type="entry name" value="L-2-HYDROXYGLUTARATE DEHYDROGENASE, MITOCHONDRIAL"/>
    <property type="match status" value="1"/>
</dbReference>
<dbReference type="CDD" id="cd08946">
    <property type="entry name" value="SDR_e"/>
    <property type="match status" value="1"/>
</dbReference>
<evidence type="ECO:0000256" key="6">
    <source>
        <dbReference type="SAM" id="Phobius"/>
    </source>
</evidence>
<dbReference type="Gene3D" id="3.30.9.10">
    <property type="entry name" value="D-Amino Acid Oxidase, subunit A, domain 2"/>
    <property type="match status" value="1"/>
</dbReference>
<dbReference type="Gene3D" id="3.40.50.720">
    <property type="entry name" value="NAD(P)-binding Rossmann-like Domain"/>
    <property type="match status" value="1"/>
</dbReference>
<reference evidence="8 9" key="1">
    <citation type="submission" date="2020-08" db="EMBL/GenBank/DDBJ databases">
        <title>Complete genome sequence of Raphidiopsis curvispora isolated from drinking water reservoir in South Korea.</title>
        <authorList>
            <person name="Jeong J."/>
        </authorList>
    </citation>
    <scope>NUCLEOTIDE SEQUENCE [LARGE SCALE GENOMIC DNA]</scope>
    <source>
        <strain evidence="8 9">GIHE-G1</strain>
    </source>
</reference>
<organism evidence="8 9">
    <name type="scientific">Cylindrospermopsis curvispora GIHE-G1</name>
    <dbReference type="NCBI Taxonomy" id="2666332"/>
    <lineage>
        <taxon>Bacteria</taxon>
        <taxon>Bacillati</taxon>
        <taxon>Cyanobacteriota</taxon>
        <taxon>Cyanophyceae</taxon>
        <taxon>Nostocales</taxon>
        <taxon>Aphanizomenonaceae</taxon>
        <taxon>Cylindrospermopsis</taxon>
    </lineage>
</organism>
<keyword evidence="6" id="KW-1133">Transmembrane helix</keyword>
<dbReference type="Pfam" id="PF01266">
    <property type="entry name" value="DAO"/>
    <property type="match status" value="1"/>
</dbReference>
<dbReference type="GO" id="GO:0047545">
    <property type="term" value="F:(S)-2-hydroxyglutarate dehydrogenase activity"/>
    <property type="evidence" value="ECO:0007669"/>
    <property type="project" value="TreeGrafter"/>
</dbReference>
<evidence type="ECO:0000256" key="2">
    <source>
        <dbReference type="ARBA" id="ARBA00022630"/>
    </source>
</evidence>
<evidence type="ECO:0000256" key="3">
    <source>
        <dbReference type="ARBA" id="ARBA00022827"/>
    </source>
</evidence>
<dbReference type="SUPFAM" id="SSF51905">
    <property type="entry name" value="FAD/NAD(P)-binding domain"/>
    <property type="match status" value="1"/>
</dbReference>
<dbReference type="Gene3D" id="3.50.50.60">
    <property type="entry name" value="FAD/NAD(P)-binding domain"/>
    <property type="match status" value="1"/>
</dbReference>
<comment type="similarity">
    <text evidence="5">Belongs to the L2HGDH family.</text>
</comment>
<evidence type="ECO:0000256" key="5">
    <source>
        <dbReference type="ARBA" id="ARBA00037941"/>
    </source>
</evidence>
<keyword evidence="9" id="KW-1185">Reference proteome</keyword>
<gene>
    <name evidence="8" type="ORF">IAR63_02535</name>
</gene>